<organism evidence="3 4">
    <name type="scientific">Bimuria novae-zelandiae CBS 107.79</name>
    <dbReference type="NCBI Taxonomy" id="1447943"/>
    <lineage>
        <taxon>Eukaryota</taxon>
        <taxon>Fungi</taxon>
        <taxon>Dikarya</taxon>
        <taxon>Ascomycota</taxon>
        <taxon>Pezizomycotina</taxon>
        <taxon>Dothideomycetes</taxon>
        <taxon>Pleosporomycetidae</taxon>
        <taxon>Pleosporales</taxon>
        <taxon>Massarineae</taxon>
        <taxon>Didymosphaeriaceae</taxon>
        <taxon>Bimuria</taxon>
    </lineage>
</organism>
<feature type="compositionally biased region" description="Polar residues" evidence="1">
    <location>
        <begin position="181"/>
        <end position="190"/>
    </location>
</feature>
<dbReference type="Proteomes" id="UP000800036">
    <property type="component" value="Unassembled WGS sequence"/>
</dbReference>
<protein>
    <recommendedName>
        <fullName evidence="2">DUF6604 domain-containing protein</fullName>
    </recommendedName>
</protein>
<dbReference type="Pfam" id="PF20253">
    <property type="entry name" value="DUF6604"/>
    <property type="match status" value="1"/>
</dbReference>
<evidence type="ECO:0000259" key="2">
    <source>
        <dbReference type="Pfam" id="PF20253"/>
    </source>
</evidence>
<feature type="compositionally biased region" description="Basic and acidic residues" evidence="1">
    <location>
        <begin position="809"/>
        <end position="821"/>
    </location>
</feature>
<evidence type="ECO:0000313" key="3">
    <source>
        <dbReference type="EMBL" id="KAF1971508.1"/>
    </source>
</evidence>
<evidence type="ECO:0000256" key="1">
    <source>
        <dbReference type="SAM" id="MobiDB-lite"/>
    </source>
</evidence>
<keyword evidence="4" id="KW-1185">Reference proteome</keyword>
<dbReference type="PANTHER" id="PTHR38795:SF1">
    <property type="entry name" value="DUF6604 DOMAIN-CONTAINING PROTEIN"/>
    <property type="match status" value="1"/>
</dbReference>
<feature type="region of interest" description="Disordered" evidence="1">
    <location>
        <begin position="809"/>
        <end position="828"/>
    </location>
</feature>
<dbReference type="OrthoDB" id="5238236at2759"/>
<dbReference type="PANTHER" id="PTHR38795">
    <property type="entry name" value="DUF6604 DOMAIN-CONTAINING PROTEIN"/>
    <property type="match status" value="1"/>
</dbReference>
<feature type="region of interest" description="Disordered" evidence="1">
    <location>
        <begin position="163"/>
        <end position="196"/>
    </location>
</feature>
<dbReference type="InterPro" id="IPR046539">
    <property type="entry name" value="DUF6604"/>
</dbReference>
<proteinExistence type="predicted"/>
<sequence length="1342" mass="151091">MDYYRINELPETAKRYKTYTKDFEKWLLKTAKKRGLEIAAQAEAAAKEASAKQKKKNGRSKEYHILTKDLVPLAEALVNSGIPVEDKSGLADLNDALRLRKEVNEWYRQKKISDEQHPFFNSILSDVRSLFKDWVFDSSKNTDRKKNQNHSFVAIVVDLSNDLGRPTDSEDGTDATANEPPDSTLQQAGSHSKKRQMPLIEAAAAPRLTGAELETEQDFEVLCFLYDLYQIRQRVEHIWKDWRSQKIGTMTAALASDIAMGRVHQRATILAEDLKDAGSHRTISEIVEDLCKLIPDGTEGVPSSSEESDSLVDPRDLLCCDALRVMDKFWSIETAAIDASQQSSPEESFRLRFLLHFKLIGKNKLRVAAGLPVDRFTECLTSPESRSESWLPFGFQILLDIQKCLAGSFGHIKLDVFDHAVHTFETMQEHMTYEDEMWDKGEIPDYMTAGRFKWGTNYLVALQRLIDWLKQLLEQKPEPISGMTNAYFLALHPILSGRTMWDYHRTYHSGAICHVQWFTVVLAHLYNACRQVGGLRTSWPDLDLIIQCQGASRIYVGSPPTDASLFHKRLPLGLYDSSVKFAKDYRGNHHTNLAAKHKRGLAQLPPLEAKIAKYFVTKSRSERSSQLHNVFAFLKSELDKITVEFSDSAYSVKVPKTSKATAQVRIIFATIATKRALKPKNKKSRKRNKSKMPDFSKLDSFHSEVLGCAVSQLADNELYGNFDHLAFFRRAYTIVARIRKELLWDDSKALITMDAAQEPANDFQLLYDLLLMLKPPRDKTQKRQTALYEDGIGKIKKISQIMEEYIKEQGDAEKKNAEEQVRRRRQHDTLLSAGLTRSVLVGPNSRASKGSGMTFNTKPDINFGKTVTSFGNQEPTQEGRTLDEQVEFFSNLLSNALPTSISDREDSTSAPEAHVNTLSNTLQSESMHAPSESLFQAYVRERSTITLSHLDVSSHQNVSHDQSNFADFEVNYCLPPGIAASEPVSGSNTGKEKVRFQVKVLSVVQEGPPVAMSNQVEVIKSATGRKRSLDVLAEFIAHDPCWDNSNALVLQNEFQDYLVELVQRYCSGSEDSRDEDREESKKEVEKEGIGLSVLASLAQKAIVAENARQNDALNVGIHTGRALSPFPHSLAAKAPPSSNPEAHLDISDCPSWTATSNVGSRAHFLRERLWQQFEAKSARTGRPTPIIQPYIQAPPSMTSVSNDPAPMGRAQALRAKLQQQLEAKRALRERPIVQPDKQAVSDTTGTTDHSDPVFASPVYHRFAYSSTRSKRLKRPKTAVITGQRLRGLAKGPRRRLTGARKHNICHNCYGRCLLGRAVLGDKYEEFRNRRKGKGGEDEWEDC</sequence>
<name>A0A6A5V3Q6_9PLEO</name>
<dbReference type="EMBL" id="ML976693">
    <property type="protein sequence ID" value="KAF1971508.1"/>
    <property type="molecule type" value="Genomic_DNA"/>
</dbReference>
<gene>
    <name evidence="3" type="ORF">BU23DRAFT_600344</name>
</gene>
<feature type="domain" description="DUF6604" evidence="2">
    <location>
        <begin position="14"/>
        <end position="265"/>
    </location>
</feature>
<accession>A0A6A5V3Q6</accession>
<evidence type="ECO:0000313" key="4">
    <source>
        <dbReference type="Proteomes" id="UP000800036"/>
    </source>
</evidence>
<reference evidence="3" key="1">
    <citation type="journal article" date="2020" name="Stud. Mycol.">
        <title>101 Dothideomycetes genomes: a test case for predicting lifestyles and emergence of pathogens.</title>
        <authorList>
            <person name="Haridas S."/>
            <person name="Albert R."/>
            <person name="Binder M."/>
            <person name="Bloem J."/>
            <person name="Labutti K."/>
            <person name="Salamov A."/>
            <person name="Andreopoulos B."/>
            <person name="Baker S."/>
            <person name="Barry K."/>
            <person name="Bills G."/>
            <person name="Bluhm B."/>
            <person name="Cannon C."/>
            <person name="Castanera R."/>
            <person name="Culley D."/>
            <person name="Daum C."/>
            <person name="Ezra D."/>
            <person name="Gonzalez J."/>
            <person name="Henrissat B."/>
            <person name="Kuo A."/>
            <person name="Liang C."/>
            <person name="Lipzen A."/>
            <person name="Lutzoni F."/>
            <person name="Magnuson J."/>
            <person name="Mondo S."/>
            <person name="Nolan M."/>
            <person name="Ohm R."/>
            <person name="Pangilinan J."/>
            <person name="Park H.-J."/>
            <person name="Ramirez L."/>
            <person name="Alfaro M."/>
            <person name="Sun H."/>
            <person name="Tritt A."/>
            <person name="Yoshinaga Y."/>
            <person name="Zwiers L.-H."/>
            <person name="Turgeon B."/>
            <person name="Goodwin S."/>
            <person name="Spatafora J."/>
            <person name="Crous P."/>
            <person name="Grigoriev I."/>
        </authorList>
    </citation>
    <scope>NUCLEOTIDE SEQUENCE</scope>
    <source>
        <strain evidence="3">CBS 107.79</strain>
    </source>
</reference>